<sequence>MVTSSSQLSGFLIGLFSVFSDACVFALGICFLCVRQSSNRSSSAWSFWIPCLDSACSPGPSNLQSFTRPMQLNDKLTPPADLSTLQRNFSFIFLSLLTESTSAVNSASSFLNSVSPGGSRLPL</sequence>
<evidence type="ECO:0000313" key="2">
    <source>
        <dbReference type="EMBL" id="MEQ2168287.1"/>
    </source>
</evidence>
<feature type="non-terminal residue" evidence="2">
    <location>
        <position position="123"/>
    </location>
</feature>
<proteinExistence type="predicted"/>
<keyword evidence="3" id="KW-1185">Reference proteome</keyword>
<organism evidence="2 3">
    <name type="scientific">Goodea atripinnis</name>
    <dbReference type="NCBI Taxonomy" id="208336"/>
    <lineage>
        <taxon>Eukaryota</taxon>
        <taxon>Metazoa</taxon>
        <taxon>Chordata</taxon>
        <taxon>Craniata</taxon>
        <taxon>Vertebrata</taxon>
        <taxon>Euteleostomi</taxon>
        <taxon>Actinopterygii</taxon>
        <taxon>Neopterygii</taxon>
        <taxon>Teleostei</taxon>
        <taxon>Neoteleostei</taxon>
        <taxon>Acanthomorphata</taxon>
        <taxon>Ovalentaria</taxon>
        <taxon>Atherinomorphae</taxon>
        <taxon>Cyprinodontiformes</taxon>
        <taxon>Goodeidae</taxon>
        <taxon>Goodea</taxon>
    </lineage>
</organism>
<comment type="caution">
    <text evidence="2">The sequence shown here is derived from an EMBL/GenBank/DDBJ whole genome shotgun (WGS) entry which is preliminary data.</text>
</comment>
<reference evidence="2 3" key="1">
    <citation type="submission" date="2021-06" db="EMBL/GenBank/DDBJ databases">
        <authorList>
            <person name="Palmer J.M."/>
        </authorList>
    </citation>
    <scope>NUCLEOTIDE SEQUENCE [LARGE SCALE GENOMIC DNA]</scope>
    <source>
        <strain evidence="2 3">GA_2019</strain>
        <tissue evidence="2">Muscle</tissue>
    </source>
</reference>
<evidence type="ECO:0000313" key="3">
    <source>
        <dbReference type="Proteomes" id="UP001476798"/>
    </source>
</evidence>
<evidence type="ECO:0000256" key="1">
    <source>
        <dbReference type="SAM" id="Phobius"/>
    </source>
</evidence>
<keyword evidence="1" id="KW-1133">Transmembrane helix</keyword>
<protein>
    <recommendedName>
        <fullName evidence="4">Secreted protein</fullName>
    </recommendedName>
</protein>
<dbReference type="Proteomes" id="UP001476798">
    <property type="component" value="Unassembled WGS sequence"/>
</dbReference>
<accession>A0ABV0NA59</accession>
<dbReference type="EMBL" id="JAHRIO010030815">
    <property type="protein sequence ID" value="MEQ2168287.1"/>
    <property type="molecule type" value="Genomic_DNA"/>
</dbReference>
<gene>
    <name evidence="2" type="ORF">GOODEAATRI_012759</name>
</gene>
<name>A0ABV0NA59_9TELE</name>
<evidence type="ECO:0008006" key="4">
    <source>
        <dbReference type="Google" id="ProtNLM"/>
    </source>
</evidence>
<keyword evidence="1" id="KW-0812">Transmembrane</keyword>
<feature type="transmembrane region" description="Helical" evidence="1">
    <location>
        <begin position="12"/>
        <end position="34"/>
    </location>
</feature>
<keyword evidence="1" id="KW-0472">Membrane</keyword>